<dbReference type="EMBL" id="JAIPUX010000439">
    <property type="protein sequence ID" value="KAH0630605.1"/>
    <property type="molecule type" value="Genomic_DNA"/>
</dbReference>
<proteinExistence type="predicted"/>
<protein>
    <submittedName>
        <fullName evidence="1">Uncharacterized protein</fullName>
    </submittedName>
</protein>
<accession>A0ABQ7TME5</accession>
<evidence type="ECO:0000313" key="2">
    <source>
        <dbReference type="Proteomes" id="UP000826234"/>
    </source>
</evidence>
<reference evidence="1 2" key="1">
    <citation type="journal article" date="2022" name="Gigascience">
        <title>A chromosome-level genome assembly and annotation of the desert horned lizard, Phrynosoma platyrhinos, provides insight into chromosomal rearrangements among reptiles.</title>
        <authorList>
            <person name="Koochekian N."/>
            <person name="Ascanio A."/>
            <person name="Farleigh K."/>
            <person name="Card D.C."/>
            <person name="Schield D.R."/>
            <person name="Castoe T.A."/>
            <person name="Jezkova T."/>
        </authorList>
    </citation>
    <scope>NUCLEOTIDE SEQUENCE [LARGE SCALE GENOMIC DNA]</scope>
    <source>
        <strain evidence="1">NK-2021</strain>
    </source>
</reference>
<name>A0ABQ7TME5_PHRPL</name>
<dbReference type="Proteomes" id="UP000826234">
    <property type="component" value="Unassembled WGS sequence"/>
</dbReference>
<evidence type="ECO:0000313" key="1">
    <source>
        <dbReference type="EMBL" id="KAH0630605.1"/>
    </source>
</evidence>
<comment type="caution">
    <text evidence="1">The sequence shown here is derived from an EMBL/GenBank/DDBJ whole genome shotgun (WGS) entry which is preliminary data.</text>
</comment>
<organism evidence="1 2">
    <name type="scientific">Phrynosoma platyrhinos</name>
    <name type="common">Desert horned lizard</name>
    <dbReference type="NCBI Taxonomy" id="52577"/>
    <lineage>
        <taxon>Eukaryota</taxon>
        <taxon>Metazoa</taxon>
        <taxon>Chordata</taxon>
        <taxon>Craniata</taxon>
        <taxon>Vertebrata</taxon>
        <taxon>Euteleostomi</taxon>
        <taxon>Lepidosauria</taxon>
        <taxon>Squamata</taxon>
        <taxon>Bifurcata</taxon>
        <taxon>Unidentata</taxon>
        <taxon>Episquamata</taxon>
        <taxon>Toxicofera</taxon>
        <taxon>Iguania</taxon>
        <taxon>Phrynosomatidae</taxon>
        <taxon>Phrynosomatinae</taxon>
        <taxon>Phrynosoma</taxon>
    </lineage>
</organism>
<gene>
    <name evidence="1" type="ORF">JD844_013826</name>
</gene>
<sequence>MYFISFLLPEVPSPSDWNSILSVCSSSHQITARKQIYAPNVERAFRTYWILTDTSDFM</sequence>
<keyword evidence="2" id="KW-1185">Reference proteome</keyword>